<dbReference type="InterPro" id="IPR000182">
    <property type="entry name" value="GNAT_dom"/>
</dbReference>
<dbReference type="GO" id="GO:0016747">
    <property type="term" value="F:acyltransferase activity, transferring groups other than amino-acyl groups"/>
    <property type="evidence" value="ECO:0007669"/>
    <property type="project" value="InterPro"/>
</dbReference>
<protein>
    <recommendedName>
        <fullName evidence="1">N-acetyltransferase domain-containing protein</fullName>
    </recommendedName>
</protein>
<comment type="caution">
    <text evidence="2">The sequence shown here is derived from an EMBL/GenBank/DDBJ whole genome shotgun (WGS) entry which is preliminary data.</text>
</comment>
<dbReference type="CDD" id="cd04301">
    <property type="entry name" value="NAT_SF"/>
    <property type="match status" value="1"/>
</dbReference>
<organism evidence="2 3">
    <name type="scientific">Photobacterium indicum</name>
    <dbReference type="NCBI Taxonomy" id="81447"/>
    <lineage>
        <taxon>Bacteria</taxon>
        <taxon>Pseudomonadati</taxon>
        <taxon>Pseudomonadota</taxon>
        <taxon>Gammaproteobacteria</taxon>
        <taxon>Vibrionales</taxon>
        <taxon>Vibrionaceae</taxon>
        <taxon>Photobacterium</taxon>
    </lineage>
</organism>
<evidence type="ECO:0000259" key="1">
    <source>
        <dbReference type="PROSITE" id="PS51186"/>
    </source>
</evidence>
<dbReference type="PROSITE" id="PS51186">
    <property type="entry name" value="GNAT"/>
    <property type="match status" value="1"/>
</dbReference>
<evidence type="ECO:0000313" key="3">
    <source>
        <dbReference type="Proteomes" id="UP000241803"/>
    </source>
</evidence>
<reference evidence="2 3" key="1">
    <citation type="submission" date="2018-03" db="EMBL/GenBank/DDBJ databases">
        <title>Whole genome sequencing of Histamine producing bacteria.</title>
        <authorList>
            <person name="Butler K."/>
        </authorList>
    </citation>
    <scope>NUCLEOTIDE SEQUENCE [LARGE SCALE GENOMIC DNA]</scope>
    <source>
        <strain evidence="2 3">ATCC 19614</strain>
    </source>
</reference>
<accession>A0A2T3LF91</accession>
<dbReference type="Gene3D" id="3.40.630.30">
    <property type="match status" value="1"/>
</dbReference>
<sequence length="144" mass="16474">MVLRGVLVLEIHQIETFEDVKDETLRYRVKRASTGRSLECIAKLDGNEVGLLSLDIGKRPEDLDFIYEVYVLPDHRSKGVGEKLVKYAECQARSRGCLGIRLEARAFDHTIDTQWLISWYGKQGYVIAKNSSEYMEKSFSLVSI</sequence>
<dbReference type="SUPFAM" id="SSF55729">
    <property type="entry name" value="Acyl-CoA N-acyltransferases (Nat)"/>
    <property type="match status" value="1"/>
</dbReference>
<evidence type="ECO:0000313" key="2">
    <source>
        <dbReference type="EMBL" id="PSV50047.1"/>
    </source>
</evidence>
<dbReference type="InterPro" id="IPR016181">
    <property type="entry name" value="Acyl_CoA_acyltransferase"/>
</dbReference>
<feature type="domain" description="N-acetyltransferase" evidence="1">
    <location>
        <begin position="1"/>
        <end position="144"/>
    </location>
</feature>
<dbReference type="Proteomes" id="UP000241803">
    <property type="component" value="Unassembled WGS sequence"/>
</dbReference>
<dbReference type="Pfam" id="PF00583">
    <property type="entry name" value="Acetyltransf_1"/>
    <property type="match status" value="1"/>
</dbReference>
<name>A0A2T3LF91_9GAMM</name>
<dbReference type="EMBL" id="PYOC01000001">
    <property type="protein sequence ID" value="PSV50047.1"/>
    <property type="molecule type" value="Genomic_DNA"/>
</dbReference>
<proteinExistence type="predicted"/>
<gene>
    <name evidence="2" type="ORF">C9J47_05715</name>
</gene>
<dbReference type="AlphaFoldDB" id="A0A2T3LF91"/>
<keyword evidence="3" id="KW-1185">Reference proteome</keyword>